<dbReference type="RefSeq" id="WP_255255386.1">
    <property type="nucleotide sequence ID" value="NZ_CP136243.1"/>
</dbReference>
<gene>
    <name evidence="1" type="ORF">CFV95_009545</name>
</gene>
<dbReference type="EMBL" id="NKYG02000001">
    <property type="protein sequence ID" value="KAK2619219.1"/>
    <property type="molecule type" value="Genomic_DNA"/>
</dbReference>
<protein>
    <submittedName>
        <fullName evidence="1">Uncharacterized protein</fullName>
    </submittedName>
</protein>
<name>A0AAV9FQA9_LEPIR</name>
<evidence type="ECO:0000313" key="2">
    <source>
        <dbReference type="Proteomes" id="UP000218471"/>
    </source>
</evidence>
<accession>A0AAV9FQA9</accession>
<dbReference type="Proteomes" id="UP000218471">
    <property type="component" value="Unassembled WGS sequence"/>
</dbReference>
<dbReference type="AlphaFoldDB" id="A0AAV9FQA9"/>
<comment type="caution">
    <text evidence="1">The sequence shown here is derived from an EMBL/GenBank/DDBJ whole genome shotgun (WGS) entry which is preliminary data.</text>
</comment>
<organism evidence="1 2">
    <name type="scientific">Leptospira interrogans</name>
    <dbReference type="NCBI Taxonomy" id="173"/>
    <lineage>
        <taxon>Bacteria</taxon>
        <taxon>Pseudomonadati</taxon>
        <taxon>Spirochaetota</taxon>
        <taxon>Spirochaetia</taxon>
        <taxon>Leptospirales</taxon>
        <taxon>Leptospiraceae</taxon>
        <taxon>Leptospira</taxon>
    </lineage>
</organism>
<reference evidence="1" key="1">
    <citation type="submission" date="2023-10" db="EMBL/GenBank/DDBJ databases">
        <title>Genomic and proteomic analysis of Leptospira interrogans strain CUDO8.</title>
        <authorList>
            <person name="Boonciew P."/>
            <person name="Kurilung A."/>
            <person name="Prapasarakul N."/>
        </authorList>
    </citation>
    <scope>NUCLEOTIDE SEQUENCE</scope>
    <source>
        <strain evidence="1">CUDO8</strain>
    </source>
</reference>
<evidence type="ECO:0000313" key="1">
    <source>
        <dbReference type="EMBL" id="KAK2619219.1"/>
    </source>
</evidence>
<proteinExistence type="predicted"/>
<sequence>MKREDSQRAKSNQELDKRISYLFEEQECMPAYYKEDSHNY</sequence>